<keyword evidence="1" id="KW-1133">Transmembrane helix</keyword>
<keyword evidence="1" id="KW-0472">Membrane</keyword>
<feature type="chain" id="PRO_5017987776" description="DOMON domain-containing protein" evidence="2">
    <location>
        <begin position="22"/>
        <end position="240"/>
    </location>
</feature>
<dbReference type="OrthoDB" id="4755186at2759"/>
<dbReference type="EMBL" id="NKUJ01000036">
    <property type="protein sequence ID" value="RMJ17208.1"/>
    <property type="molecule type" value="Genomic_DNA"/>
</dbReference>
<name>A0A3M2SI21_9HYPO</name>
<comment type="caution">
    <text evidence="3">The sequence shown here is derived from an EMBL/GenBank/DDBJ whole genome shotgun (WGS) entry which is preliminary data.</text>
</comment>
<evidence type="ECO:0000256" key="1">
    <source>
        <dbReference type="SAM" id="Phobius"/>
    </source>
</evidence>
<proteinExistence type="predicted"/>
<dbReference type="Proteomes" id="UP000277212">
    <property type="component" value="Unassembled WGS sequence"/>
</dbReference>
<evidence type="ECO:0000313" key="4">
    <source>
        <dbReference type="Proteomes" id="UP000277212"/>
    </source>
</evidence>
<reference evidence="3 4" key="1">
    <citation type="submission" date="2017-06" db="EMBL/GenBank/DDBJ databases">
        <title>Comparative genomic analysis of Ambrosia Fusariam Clade fungi.</title>
        <authorList>
            <person name="Stajich J.E."/>
            <person name="Carrillo J."/>
            <person name="Kijimoto T."/>
            <person name="Eskalen A."/>
            <person name="O'Donnell K."/>
            <person name="Kasson M."/>
        </authorList>
    </citation>
    <scope>NUCLEOTIDE SEQUENCE [LARGE SCALE GENOMIC DNA]</scope>
    <source>
        <strain evidence="3">UCR3666</strain>
    </source>
</reference>
<feature type="transmembrane region" description="Helical" evidence="1">
    <location>
        <begin position="201"/>
        <end position="225"/>
    </location>
</feature>
<keyword evidence="4" id="KW-1185">Reference proteome</keyword>
<evidence type="ECO:0008006" key="5">
    <source>
        <dbReference type="Google" id="ProtNLM"/>
    </source>
</evidence>
<keyword evidence="2" id="KW-0732">Signal</keyword>
<sequence length="240" mass="27078">MIHKLLLVFGVTWLYLTCALAEPDCDDRIGICLTSFRWCDSSPCDFPDNILSIHSDLEDRNRGYGVLLGTDEYNITWIHADPDYPVSIEWRFLVGETEPDYGGKTLSWVVNTTDSHYVFKPYDLFVKMASSPKFNLTETEIRSLASGMINVIFIRQPEKVDAEDDWQDTGSQFSVQNGWAISAAQAQYDIGKQKEADRWRLGVGVGVGLGVPFLMAVNGLLTWWFTKMRLTSTESPKAAT</sequence>
<evidence type="ECO:0000313" key="3">
    <source>
        <dbReference type="EMBL" id="RMJ17208.1"/>
    </source>
</evidence>
<evidence type="ECO:0000256" key="2">
    <source>
        <dbReference type="SAM" id="SignalP"/>
    </source>
</evidence>
<gene>
    <name evidence="3" type="ORF">CDV36_003141</name>
</gene>
<organism evidence="3 4">
    <name type="scientific">Fusarium kuroshium</name>
    <dbReference type="NCBI Taxonomy" id="2010991"/>
    <lineage>
        <taxon>Eukaryota</taxon>
        <taxon>Fungi</taxon>
        <taxon>Dikarya</taxon>
        <taxon>Ascomycota</taxon>
        <taxon>Pezizomycotina</taxon>
        <taxon>Sordariomycetes</taxon>
        <taxon>Hypocreomycetidae</taxon>
        <taxon>Hypocreales</taxon>
        <taxon>Nectriaceae</taxon>
        <taxon>Fusarium</taxon>
        <taxon>Fusarium solani species complex</taxon>
    </lineage>
</organism>
<feature type="signal peptide" evidence="2">
    <location>
        <begin position="1"/>
        <end position="21"/>
    </location>
</feature>
<dbReference type="AlphaFoldDB" id="A0A3M2SI21"/>
<accession>A0A3M2SI21</accession>
<keyword evidence="1" id="KW-0812">Transmembrane</keyword>
<protein>
    <recommendedName>
        <fullName evidence="5">DOMON domain-containing protein</fullName>
    </recommendedName>
</protein>